<feature type="transmembrane region" description="Helical" evidence="1">
    <location>
        <begin position="25"/>
        <end position="45"/>
    </location>
</feature>
<keyword evidence="1" id="KW-1133">Transmembrane helix</keyword>
<dbReference type="AlphaFoldDB" id="A0A0S2KHZ3"/>
<name>A0A0S2KHZ3_9GAMM</name>
<sequence length="111" mass="12115">MVVLQRYFQLSGLGRKVAVSESHHIVFLIAALSCLILSFLSAMVISQSDSAATILYLRISILALLLTPQFYVDFVGTSDDVPDTVRLSKAGWLLDLMQAGVLLLAISMVFP</sequence>
<protein>
    <submittedName>
        <fullName evidence="2">Uncharacterized protein</fullName>
    </submittedName>
</protein>
<proteinExistence type="predicted"/>
<evidence type="ECO:0000256" key="1">
    <source>
        <dbReference type="SAM" id="Phobius"/>
    </source>
</evidence>
<dbReference type="PROSITE" id="PS51257">
    <property type="entry name" value="PROKAR_LIPOPROTEIN"/>
    <property type="match status" value="1"/>
</dbReference>
<organism evidence="2 3">
    <name type="scientific">Pseudohongiella spirulinae</name>
    <dbReference type="NCBI Taxonomy" id="1249552"/>
    <lineage>
        <taxon>Bacteria</taxon>
        <taxon>Pseudomonadati</taxon>
        <taxon>Pseudomonadota</taxon>
        <taxon>Gammaproteobacteria</taxon>
        <taxon>Pseudomonadales</taxon>
        <taxon>Pseudohongiellaceae</taxon>
        <taxon>Pseudohongiella</taxon>
    </lineage>
</organism>
<keyword evidence="3" id="KW-1185">Reference proteome</keyword>
<dbReference type="EMBL" id="CP013189">
    <property type="protein sequence ID" value="ALO47554.1"/>
    <property type="molecule type" value="Genomic_DNA"/>
</dbReference>
<dbReference type="KEGG" id="pspi:PS2015_2927"/>
<evidence type="ECO:0000313" key="2">
    <source>
        <dbReference type="EMBL" id="ALO47554.1"/>
    </source>
</evidence>
<gene>
    <name evidence="2" type="ORF">PS2015_2927</name>
</gene>
<feature type="transmembrane region" description="Helical" evidence="1">
    <location>
        <begin position="92"/>
        <end position="110"/>
    </location>
</feature>
<feature type="transmembrane region" description="Helical" evidence="1">
    <location>
        <begin position="52"/>
        <end position="72"/>
    </location>
</feature>
<keyword evidence="1" id="KW-0472">Membrane</keyword>
<dbReference type="Proteomes" id="UP000065641">
    <property type="component" value="Chromosome"/>
</dbReference>
<accession>A0A0S2KHZ3</accession>
<keyword evidence="1" id="KW-0812">Transmembrane</keyword>
<reference evidence="2 3" key="1">
    <citation type="submission" date="2015-11" db="EMBL/GenBank/DDBJ databases">
        <authorList>
            <person name="Zhang Y."/>
            <person name="Guo Z."/>
        </authorList>
    </citation>
    <scope>NUCLEOTIDE SEQUENCE [LARGE SCALE GENOMIC DNA]</scope>
    <source>
        <strain evidence="2 3">KCTC 32221</strain>
    </source>
</reference>
<evidence type="ECO:0000313" key="3">
    <source>
        <dbReference type="Proteomes" id="UP000065641"/>
    </source>
</evidence>